<dbReference type="InterPro" id="IPR014042">
    <property type="entry name" value="Glutathione_synthase_a-hlx"/>
</dbReference>
<evidence type="ECO:0000256" key="11">
    <source>
        <dbReference type="PIRSR" id="PIRSR001558-2"/>
    </source>
</evidence>
<evidence type="ECO:0000256" key="5">
    <source>
        <dbReference type="ARBA" id="ARBA00022723"/>
    </source>
</evidence>
<keyword evidence="7 9" id="KW-0067">ATP-binding</keyword>
<dbReference type="PIRSF" id="PIRSF001558">
    <property type="entry name" value="GSHase"/>
    <property type="match status" value="1"/>
</dbReference>
<feature type="binding site" evidence="10">
    <location>
        <position position="633"/>
    </location>
    <ligand>
        <name>ATP</name>
        <dbReference type="ChEBI" id="CHEBI:30616"/>
    </ligand>
</feature>
<evidence type="ECO:0000259" key="13">
    <source>
        <dbReference type="Pfam" id="PF03199"/>
    </source>
</evidence>
<dbReference type="Gene3D" id="3.40.50.1760">
    <property type="entry name" value="Glutathione synthase, substrate-binding domain superfamily, eukaryotic"/>
    <property type="match status" value="1"/>
</dbReference>
<evidence type="ECO:0000256" key="12">
    <source>
        <dbReference type="SAM" id="Phobius"/>
    </source>
</evidence>
<feature type="binding site" evidence="10">
    <location>
        <begin position="519"/>
        <end position="528"/>
    </location>
    <ligand>
        <name>ATP</name>
        <dbReference type="ChEBI" id="CHEBI:30616"/>
    </ligand>
</feature>
<dbReference type="Gene3D" id="1.10.1080.10">
    <property type="entry name" value="Glutathione Synthetase, Chain A, domain 3"/>
    <property type="match status" value="1"/>
</dbReference>
<dbReference type="InterPro" id="IPR016185">
    <property type="entry name" value="PreATP-grasp_dom_sf"/>
</dbReference>
<evidence type="ECO:0000256" key="7">
    <source>
        <dbReference type="ARBA" id="ARBA00022840"/>
    </source>
</evidence>
<reference evidence="14" key="1">
    <citation type="submission" date="2021-01" db="EMBL/GenBank/DDBJ databases">
        <authorList>
            <person name="Corre E."/>
            <person name="Pelletier E."/>
            <person name="Niang G."/>
            <person name="Scheremetjew M."/>
            <person name="Finn R."/>
            <person name="Kale V."/>
            <person name="Holt S."/>
            <person name="Cochrane G."/>
            <person name="Meng A."/>
            <person name="Brown T."/>
            <person name="Cohen L."/>
        </authorList>
    </citation>
    <scope>NUCLEOTIDE SEQUENCE</scope>
    <source>
        <strain evidence="14">MM31A-1</strain>
    </source>
</reference>
<dbReference type="EMBL" id="HBIO01020916">
    <property type="protein sequence ID" value="CAE0471248.1"/>
    <property type="molecule type" value="Transcribed_RNA"/>
</dbReference>
<dbReference type="GO" id="GO:0000287">
    <property type="term" value="F:magnesium ion binding"/>
    <property type="evidence" value="ECO:0007669"/>
    <property type="project" value="UniProtKB-UniRule"/>
</dbReference>
<feature type="domain" description="Glutathione synthase substrate-binding" evidence="13">
    <location>
        <begin position="332"/>
        <end position="441"/>
    </location>
</feature>
<dbReference type="InterPro" id="IPR014049">
    <property type="entry name" value="Glutathione_synthase_N_euk"/>
</dbReference>
<keyword evidence="4 9" id="KW-0317">Glutathione biosynthesis</keyword>
<dbReference type="Gene3D" id="3.30.1490.50">
    <property type="match status" value="1"/>
</dbReference>
<dbReference type="Gene3D" id="3.30.1490.80">
    <property type="match status" value="1"/>
</dbReference>
<feature type="binding site" evidence="10">
    <location>
        <position position="627"/>
    </location>
    <ligand>
        <name>ATP</name>
        <dbReference type="ChEBI" id="CHEBI:30616"/>
    </ligand>
</feature>
<keyword evidence="5 9" id="KW-0479">Metal-binding</keyword>
<dbReference type="UniPathway" id="UPA00142">
    <property type="reaction ID" value="UER00210"/>
</dbReference>
<dbReference type="PANTHER" id="PTHR11130:SF0">
    <property type="entry name" value="GLUTATHIONE SYNTHETASE"/>
    <property type="match status" value="1"/>
</dbReference>
<proteinExistence type="inferred from homology"/>
<evidence type="ECO:0000256" key="6">
    <source>
        <dbReference type="ARBA" id="ARBA00022741"/>
    </source>
</evidence>
<feature type="binding site" evidence="10">
    <location>
        <position position="530"/>
    </location>
    <ligand>
        <name>ATP</name>
        <dbReference type="ChEBI" id="CHEBI:30616"/>
    </ligand>
</feature>
<dbReference type="Pfam" id="PF03917">
    <property type="entry name" value="GSH_synth_ATP"/>
    <property type="match status" value="1"/>
</dbReference>
<dbReference type="GO" id="GO:0005524">
    <property type="term" value="F:ATP binding"/>
    <property type="evidence" value="ECO:0007669"/>
    <property type="project" value="UniProtKB-UniRule"/>
</dbReference>
<dbReference type="Pfam" id="PF03199">
    <property type="entry name" value="GSH_synthase"/>
    <property type="match status" value="1"/>
</dbReference>
<evidence type="ECO:0000256" key="9">
    <source>
        <dbReference type="PIRNR" id="PIRNR001558"/>
    </source>
</evidence>
<accession>A0A7S3QAN6</accession>
<keyword evidence="12" id="KW-1133">Transmembrane helix</keyword>
<dbReference type="SUPFAM" id="SSF52440">
    <property type="entry name" value="PreATP-grasp domain"/>
    <property type="match status" value="1"/>
</dbReference>
<protein>
    <recommendedName>
        <fullName evidence="9">Glutathione synthetase</fullName>
        <shortName evidence="9">GSH-S</shortName>
        <ecNumber evidence="9">6.3.2.3</ecNumber>
    </recommendedName>
</protein>
<dbReference type="EC" id="6.3.2.3" evidence="9"/>
<dbReference type="AlphaFoldDB" id="A0A7S3QAN6"/>
<evidence type="ECO:0000256" key="3">
    <source>
        <dbReference type="ARBA" id="ARBA00022598"/>
    </source>
</evidence>
<dbReference type="GO" id="GO:0043295">
    <property type="term" value="F:glutathione binding"/>
    <property type="evidence" value="ECO:0007669"/>
    <property type="project" value="UniProtKB-UniRule"/>
</dbReference>
<dbReference type="Gene3D" id="3.30.470.20">
    <property type="entry name" value="ATP-grasp fold, B domain"/>
    <property type="match status" value="1"/>
</dbReference>
<dbReference type="PANTHER" id="PTHR11130">
    <property type="entry name" value="GLUTATHIONE SYNTHETASE"/>
    <property type="match status" value="1"/>
</dbReference>
<evidence type="ECO:0000313" key="14">
    <source>
        <dbReference type="EMBL" id="CAE0471248.1"/>
    </source>
</evidence>
<keyword evidence="8 9" id="KW-0460">Magnesium</keyword>
<dbReference type="InterPro" id="IPR014709">
    <property type="entry name" value="Glutathione_synthase_C_euk"/>
</dbReference>
<comment type="catalytic activity">
    <reaction evidence="9">
        <text>gamma-L-glutamyl-L-cysteine + glycine + ATP = glutathione + ADP + phosphate + H(+)</text>
        <dbReference type="Rhea" id="RHEA:13557"/>
        <dbReference type="ChEBI" id="CHEBI:15378"/>
        <dbReference type="ChEBI" id="CHEBI:30616"/>
        <dbReference type="ChEBI" id="CHEBI:43474"/>
        <dbReference type="ChEBI" id="CHEBI:57305"/>
        <dbReference type="ChEBI" id="CHEBI:57925"/>
        <dbReference type="ChEBI" id="CHEBI:58173"/>
        <dbReference type="ChEBI" id="CHEBI:456216"/>
        <dbReference type="EC" id="6.3.2.3"/>
    </reaction>
</comment>
<evidence type="ECO:0000256" key="8">
    <source>
        <dbReference type="ARBA" id="ARBA00022842"/>
    </source>
</evidence>
<dbReference type="GO" id="GO:0005829">
    <property type="term" value="C:cytosol"/>
    <property type="evidence" value="ECO:0007669"/>
    <property type="project" value="TreeGrafter"/>
</dbReference>
<feature type="binding site" evidence="11">
    <location>
        <position position="523"/>
    </location>
    <ligand>
        <name>Mg(2+)</name>
        <dbReference type="ChEBI" id="CHEBI:18420"/>
    </ligand>
</feature>
<evidence type="ECO:0000256" key="2">
    <source>
        <dbReference type="ARBA" id="ARBA00010385"/>
    </source>
</evidence>
<dbReference type="InterPro" id="IPR037013">
    <property type="entry name" value="GSH-S_sub-bd_sf"/>
</dbReference>
<evidence type="ECO:0000256" key="10">
    <source>
        <dbReference type="PIRSR" id="PIRSR001558-1"/>
    </source>
</evidence>
<evidence type="ECO:0000256" key="1">
    <source>
        <dbReference type="ARBA" id="ARBA00004965"/>
    </source>
</evidence>
<gene>
    <name evidence="14" type="ORF">CDEB00056_LOCUS16101</name>
</gene>
<feature type="transmembrane region" description="Helical" evidence="12">
    <location>
        <begin position="20"/>
        <end position="38"/>
    </location>
</feature>
<keyword evidence="12" id="KW-0472">Membrane</keyword>
<keyword evidence="6 9" id="KW-0547">Nucleotide-binding</keyword>
<feature type="binding site" evidence="10">
    <location>
        <position position="444"/>
    </location>
    <ligand>
        <name>ATP</name>
        <dbReference type="ChEBI" id="CHEBI:30616"/>
    </ligand>
</feature>
<sequence length="649" mass="71672">MPHTFSQHTKNKTHYRNPSISIVHLVICCLSLFTFPLPSASSLQVSVSPFTSIFTTRTVRTRLAFQNKSTPSSTSTSTSTTVIKSSIMDSIDKNLLSQLTNSANSYAAAKGLQVETKQTSSSNSSSSYQCAPISLLPNAFPAKSFHNAKSLAPHFNTLVDRISRDGDFLKDTLAGGEYSVISKDEYTKKLLELYESIYMNDGYEGDKSNFAKIADRLGIQRSDYMLNQNQNNSEDYELKQVELNTIAASFAGLAVNVAGLHRMLTQRYSKELKTLLDTNAMVVMGESYEPDTNTNIGVPTNPALDRIPLAMNVAHERYSSRFDNDSNSIDKAILFVVQEGETNTVDQRMLEFQLWTNHQIPVVRMSFTAAKDGLIMDDTTGALYTKNENGKVQYEVTVVYFRAGYAPTDYPDGYNGMEWQARELMERSRATKCPSLGYHLAGTKKVQQELARPGVLERFFTEEERKMPSDGGGGEDRMTQMRGAFAGLYSLGEDAMEEDLAAIKEAIADAEGSGRYVLKPQREGGGYNYYGDDLAKKIKDNISTSTSDNENENENGALVLGEDLAEFILMQRLFPPKQEAVLLRAGLVEGTGESISELGCFGTILQSYDASEEPIHNEYAGFLLRTKFSNVDEGGVASGFATLSSPYLC</sequence>
<comment type="similarity">
    <text evidence="2 9">Belongs to the eukaryotic GSH synthase family.</text>
</comment>
<dbReference type="InterPro" id="IPR004887">
    <property type="entry name" value="GSH_synth_subst-bd"/>
</dbReference>
<dbReference type="InterPro" id="IPR005615">
    <property type="entry name" value="Glutathione_synthase"/>
</dbReference>
<keyword evidence="12" id="KW-0812">Transmembrane</keyword>
<dbReference type="SUPFAM" id="SSF56059">
    <property type="entry name" value="Glutathione synthetase ATP-binding domain-like"/>
    <property type="match status" value="1"/>
</dbReference>
<organism evidence="14">
    <name type="scientific">Chaetoceros debilis</name>
    <dbReference type="NCBI Taxonomy" id="122233"/>
    <lineage>
        <taxon>Eukaryota</taxon>
        <taxon>Sar</taxon>
        <taxon>Stramenopiles</taxon>
        <taxon>Ochrophyta</taxon>
        <taxon>Bacillariophyta</taxon>
        <taxon>Coscinodiscophyceae</taxon>
        <taxon>Chaetocerotophycidae</taxon>
        <taxon>Chaetocerotales</taxon>
        <taxon>Chaetocerotaceae</taxon>
        <taxon>Chaetoceros</taxon>
    </lineage>
</organism>
<comment type="cofactor">
    <cofactor evidence="9 11">
        <name>Mg(2+)</name>
        <dbReference type="ChEBI" id="CHEBI:18420"/>
    </cofactor>
    <text evidence="9 11">Binds 1 Mg(2+) ion per subunit.</text>
</comment>
<feature type="binding site" evidence="10">
    <location>
        <position position="597"/>
    </location>
    <ligand>
        <name>ATP</name>
        <dbReference type="ChEBI" id="CHEBI:30616"/>
    </ligand>
</feature>
<name>A0A7S3QAN6_9STRA</name>
<evidence type="ECO:0000256" key="4">
    <source>
        <dbReference type="ARBA" id="ARBA00022684"/>
    </source>
</evidence>
<feature type="binding site" evidence="10">
    <location>
        <position position="625"/>
    </location>
    <ligand>
        <name>substrate</name>
    </ligand>
</feature>
<keyword evidence="3 9" id="KW-0436">Ligase</keyword>
<feature type="binding site" evidence="10">
    <location>
        <position position="347"/>
    </location>
    <ligand>
        <name>substrate</name>
    </ligand>
</feature>
<dbReference type="NCBIfam" id="TIGR01986">
    <property type="entry name" value="glut_syn_euk"/>
    <property type="match status" value="1"/>
</dbReference>
<dbReference type="GO" id="GO:0004363">
    <property type="term" value="F:glutathione synthase activity"/>
    <property type="evidence" value="ECO:0007669"/>
    <property type="project" value="UniProtKB-UniRule"/>
</dbReference>
<comment type="pathway">
    <text evidence="1 9">Sulfur metabolism; glutathione biosynthesis; glutathione from L-cysteine and L-glutamate: step 2/2.</text>
</comment>